<comment type="caution">
    <text evidence="5">The sequence shown here is derived from an EMBL/GenBank/DDBJ whole genome shotgun (WGS) entry which is preliminary data.</text>
</comment>
<evidence type="ECO:0000256" key="2">
    <source>
        <dbReference type="PROSITE-ProRule" id="PRU00176"/>
    </source>
</evidence>
<dbReference type="AlphaFoldDB" id="A0AAE1LK92"/>
<dbReference type="PANTHER" id="PTHR36812:SF9">
    <property type="entry name" value="MYB-LIKE PROTEIN X ISOFORM X1"/>
    <property type="match status" value="1"/>
</dbReference>
<feature type="compositionally biased region" description="Polar residues" evidence="3">
    <location>
        <begin position="53"/>
        <end position="62"/>
    </location>
</feature>
<gene>
    <name evidence="5" type="ORF">KUF71_010864</name>
</gene>
<dbReference type="SMART" id="SM00360">
    <property type="entry name" value="RRM"/>
    <property type="match status" value="1"/>
</dbReference>
<feature type="compositionally biased region" description="Polar residues" evidence="3">
    <location>
        <begin position="31"/>
        <end position="44"/>
    </location>
</feature>
<dbReference type="SUPFAM" id="SSF54928">
    <property type="entry name" value="RNA-binding domain, RBD"/>
    <property type="match status" value="1"/>
</dbReference>
<feature type="compositionally biased region" description="Acidic residues" evidence="3">
    <location>
        <begin position="636"/>
        <end position="645"/>
    </location>
</feature>
<reference evidence="5" key="2">
    <citation type="journal article" date="2023" name="BMC Genomics">
        <title>Pest status, molecular evolution, and epigenetic factors derived from the genome assembly of Frankliniella fusca, a thysanopteran phytovirus vector.</title>
        <authorList>
            <person name="Catto M.A."/>
            <person name="Labadie P.E."/>
            <person name="Jacobson A.L."/>
            <person name="Kennedy G.G."/>
            <person name="Srinivasan R."/>
            <person name="Hunt B.G."/>
        </authorList>
    </citation>
    <scope>NUCLEOTIDE SEQUENCE</scope>
    <source>
        <strain evidence="5">PL_HMW_Pooled</strain>
    </source>
</reference>
<dbReference type="Proteomes" id="UP001219518">
    <property type="component" value="Unassembled WGS sequence"/>
</dbReference>
<keyword evidence="6" id="KW-1185">Reference proteome</keyword>
<feature type="compositionally biased region" description="Polar residues" evidence="3">
    <location>
        <begin position="313"/>
        <end position="328"/>
    </location>
</feature>
<feature type="compositionally biased region" description="Low complexity" evidence="3">
    <location>
        <begin position="101"/>
        <end position="117"/>
    </location>
</feature>
<feature type="compositionally biased region" description="Acidic residues" evidence="3">
    <location>
        <begin position="654"/>
        <end position="663"/>
    </location>
</feature>
<accession>A0AAE1LK92</accession>
<organism evidence="5 6">
    <name type="scientific">Frankliniella fusca</name>
    <dbReference type="NCBI Taxonomy" id="407009"/>
    <lineage>
        <taxon>Eukaryota</taxon>
        <taxon>Metazoa</taxon>
        <taxon>Ecdysozoa</taxon>
        <taxon>Arthropoda</taxon>
        <taxon>Hexapoda</taxon>
        <taxon>Insecta</taxon>
        <taxon>Pterygota</taxon>
        <taxon>Neoptera</taxon>
        <taxon>Paraneoptera</taxon>
        <taxon>Thysanoptera</taxon>
        <taxon>Terebrantia</taxon>
        <taxon>Thripoidea</taxon>
        <taxon>Thripidae</taxon>
        <taxon>Frankliniella</taxon>
    </lineage>
</organism>
<dbReference type="InterPro" id="IPR012677">
    <property type="entry name" value="Nucleotide-bd_a/b_plait_sf"/>
</dbReference>
<dbReference type="Pfam" id="PF00076">
    <property type="entry name" value="RRM_1"/>
    <property type="match status" value="1"/>
</dbReference>
<feature type="region of interest" description="Disordered" evidence="3">
    <location>
        <begin position="80"/>
        <end position="139"/>
    </location>
</feature>
<feature type="region of interest" description="Disordered" evidence="3">
    <location>
        <begin position="227"/>
        <end position="355"/>
    </location>
</feature>
<evidence type="ECO:0000259" key="4">
    <source>
        <dbReference type="PROSITE" id="PS50102"/>
    </source>
</evidence>
<dbReference type="CDD" id="cd00590">
    <property type="entry name" value="RRM_SF"/>
    <property type="match status" value="1"/>
</dbReference>
<dbReference type="InterPro" id="IPR035979">
    <property type="entry name" value="RBD_domain_sf"/>
</dbReference>
<feature type="compositionally biased region" description="Low complexity" evidence="3">
    <location>
        <begin position="240"/>
        <end position="257"/>
    </location>
</feature>
<dbReference type="EMBL" id="JAHWGI010001046">
    <property type="protein sequence ID" value="KAK3921679.1"/>
    <property type="molecule type" value="Genomic_DNA"/>
</dbReference>
<protein>
    <submittedName>
        <fullName evidence="5">Protein painting of fourth</fullName>
    </submittedName>
</protein>
<dbReference type="InterPro" id="IPR000504">
    <property type="entry name" value="RRM_dom"/>
</dbReference>
<dbReference type="GO" id="GO:0003723">
    <property type="term" value="F:RNA binding"/>
    <property type="evidence" value="ECO:0007669"/>
    <property type="project" value="UniProtKB-UniRule"/>
</dbReference>
<feature type="region of interest" description="Disordered" evidence="3">
    <location>
        <begin position="541"/>
        <end position="665"/>
    </location>
</feature>
<feature type="compositionally biased region" description="Polar residues" evidence="3">
    <location>
        <begin position="118"/>
        <end position="137"/>
    </location>
</feature>
<proteinExistence type="predicted"/>
<feature type="compositionally biased region" description="Basic residues" evidence="3">
    <location>
        <begin position="298"/>
        <end position="308"/>
    </location>
</feature>
<feature type="compositionally biased region" description="Polar residues" evidence="3">
    <location>
        <begin position="1"/>
        <end position="12"/>
    </location>
</feature>
<sequence length="684" mass="76083">MYSNGIRFNSSGSKRKLENGADEASGVVPPKQQNYGESLNNSRAKQVEYADSKSGSSKQSNYGDYGAAYMKQASYNELLNATTHQVHDSKSSSRGKQHGYSDSNSSFSKPQSSNQSSYGEFQSSLIKQHSVPAQQTRDGVGIGASPAKPYISSNQYSYESLCIPPPPPPSQGPMQQFGFKQETLNQSGYQAPQYAMGPGRFGQHNGMPGLGRGWNQRVRQPMRGFRANQWPPPGPPPGATGPMVHPHMGHPGHLGVPPLLPQVPFHAPHRGYYGGHLGPRPPPLFGHQGNQHGGRNQGGHHQKSKNKKRQEESSGSLDANTNETSSNKKGGVLLTPEGKAKNKKKTAVQSFPSRPWNREDAEKALKVEVETTINLKNESLIIRFPDPELSRDIVKAYHPGIMNVHFQVPSGPRYCFVQLAPDVNTEKVIKVLENIKFGSGHLSVEKKSTKQEEEASPESIDPYTLYIGNLPTNVNIQTVKEKFPEAARVDVGFAQRMRYTRYAFIRFNSVDEAIKAYKENHNLVLDSRSIIVRFRRQKGQIDLPGESKPQQPSKVNVRTADTKKKEEEKKSENSKKETKPEDDDEKDEEEEEEDEEEDEEDNVDDDDDDDEDDGEGEAEDDDDDDDDDDGRKPLQDDDDDDDEDDKAGGPALPPDDDEDDDDDNIFRELDAHLGGYEGFPFNFN</sequence>
<feature type="region of interest" description="Disordered" evidence="3">
    <location>
        <begin position="1"/>
        <end position="63"/>
    </location>
</feature>
<feature type="compositionally biased region" description="Pro residues" evidence="3">
    <location>
        <begin position="230"/>
        <end position="239"/>
    </location>
</feature>
<name>A0AAE1LK92_9NEOP</name>
<feature type="domain" description="RRM" evidence="4">
    <location>
        <begin position="463"/>
        <end position="537"/>
    </location>
</feature>
<evidence type="ECO:0000313" key="6">
    <source>
        <dbReference type="Proteomes" id="UP001219518"/>
    </source>
</evidence>
<feature type="compositionally biased region" description="Basic and acidic residues" evidence="3">
    <location>
        <begin position="560"/>
        <end position="579"/>
    </location>
</feature>
<dbReference type="PROSITE" id="PS50102">
    <property type="entry name" value="RRM"/>
    <property type="match status" value="1"/>
</dbReference>
<evidence type="ECO:0000256" key="1">
    <source>
        <dbReference type="ARBA" id="ARBA00022884"/>
    </source>
</evidence>
<reference evidence="5" key="1">
    <citation type="submission" date="2021-07" db="EMBL/GenBank/DDBJ databases">
        <authorList>
            <person name="Catto M.A."/>
            <person name="Jacobson A."/>
            <person name="Kennedy G."/>
            <person name="Labadie P."/>
            <person name="Hunt B.G."/>
            <person name="Srinivasan R."/>
        </authorList>
    </citation>
    <scope>NUCLEOTIDE SEQUENCE</scope>
    <source>
        <strain evidence="5">PL_HMW_Pooled</strain>
        <tissue evidence="5">Head</tissue>
    </source>
</reference>
<evidence type="ECO:0000313" key="5">
    <source>
        <dbReference type="EMBL" id="KAK3921679.1"/>
    </source>
</evidence>
<evidence type="ECO:0000256" key="3">
    <source>
        <dbReference type="SAM" id="MobiDB-lite"/>
    </source>
</evidence>
<dbReference type="PANTHER" id="PTHR36812">
    <property type="entry name" value="NEUROFILAMENT TRIPLET M PROTEIN-LIKE PROTEIN"/>
    <property type="match status" value="1"/>
</dbReference>
<feature type="compositionally biased region" description="Acidic residues" evidence="3">
    <location>
        <begin position="580"/>
        <end position="628"/>
    </location>
</feature>
<keyword evidence="1 2" id="KW-0694">RNA-binding</keyword>
<dbReference type="Gene3D" id="3.30.70.330">
    <property type="match status" value="1"/>
</dbReference>